<evidence type="ECO:0000313" key="3">
    <source>
        <dbReference type="Proteomes" id="UP000011682"/>
    </source>
</evidence>
<organism evidence="2 3">
    <name type="scientific">Cystobacter fuscus (strain ATCC 25194 / DSM 2262 / NBRC 100088 / M29)</name>
    <dbReference type="NCBI Taxonomy" id="1242864"/>
    <lineage>
        <taxon>Bacteria</taxon>
        <taxon>Pseudomonadati</taxon>
        <taxon>Myxococcota</taxon>
        <taxon>Myxococcia</taxon>
        <taxon>Myxococcales</taxon>
        <taxon>Cystobacterineae</taxon>
        <taxon>Archangiaceae</taxon>
        <taxon>Cystobacter</taxon>
    </lineage>
</organism>
<gene>
    <name evidence="2" type="ORF">D187_002328</name>
</gene>
<name>S9PD72_CYSF2</name>
<dbReference type="AlphaFoldDB" id="S9PD72"/>
<reference evidence="2" key="1">
    <citation type="submission" date="2013-05" db="EMBL/GenBank/DDBJ databases">
        <title>Genome assembly of Cystobacter fuscus DSM 2262.</title>
        <authorList>
            <person name="Sharma G."/>
            <person name="Khatri I."/>
            <person name="Kaur C."/>
            <person name="Mayilraj S."/>
            <person name="Subramanian S."/>
        </authorList>
    </citation>
    <scope>NUCLEOTIDE SEQUENCE [LARGE SCALE GENOMIC DNA]</scope>
    <source>
        <strain evidence="2">DSM 2262</strain>
    </source>
</reference>
<accession>S9PD72</accession>
<protein>
    <submittedName>
        <fullName evidence="2">Uncharacterized protein</fullName>
    </submittedName>
</protein>
<keyword evidence="3" id="KW-1185">Reference proteome</keyword>
<evidence type="ECO:0000256" key="1">
    <source>
        <dbReference type="SAM" id="MobiDB-lite"/>
    </source>
</evidence>
<dbReference type="EMBL" id="ANAH02000014">
    <property type="protein sequence ID" value="EPX60242.1"/>
    <property type="molecule type" value="Genomic_DNA"/>
</dbReference>
<proteinExistence type="predicted"/>
<dbReference type="Proteomes" id="UP000011682">
    <property type="component" value="Unassembled WGS sequence"/>
</dbReference>
<feature type="compositionally biased region" description="Basic and acidic residues" evidence="1">
    <location>
        <begin position="79"/>
        <end position="88"/>
    </location>
</feature>
<sequence>MFTHGAFSRMGMARVARAWPPAGGGSRAALNPLHEKRALPAPVRQAGSRHSLLTARGYRDANGKVRPARPGLQKPAVSPRERTLPGDG</sequence>
<feature type="region of interest" description="Disordered" evidence="1">
    <location>
        <begin position="18"/>
        <end position="88"/>
    </location>
</feature>
<evidence type="ECO:0000313" key="2">
    <source>
        <dbReference type="EMBL" id="EPX60242.1"/>
    </source>
</evidence>
<comment type="caution">
    <text evidence="2">The sequence shown here is derived from an EMBL/GenBank/DDBJ whole genome shotgun (WGS) entry which is preliminary data.</text>
</comment>